<sequence length="569" mass="63279">MSDNWDGRVHLDSEQFRTADALVNSILDDLPSPTSLNRTLRQSVALRRALDTFGSRSRLVRAHDLLGNSISVMDDDFDDSDRDLRRRFNRDPPSINASSPHSSGISSNPPFLPPLRSLGSPSRTRMATPSGPSARPSRYRPSEPPPDRRNSEAPARVGHGITGFQPNFYGVHAHYSTRERAGTTRPDSPPPAMLSVSSPLHGNDSAEENRRVKRRKLDSDRPGSNFKGFHYGKYGQVEPGPLKMEIVSCDGGLFSDELLYPPENILKNDGSVYCTKGNRCNIVLQHQGGTVFSIKELTIKAPGSSYSCPVREGMVFVTMKSDEVFKRTTDYQIEYSSRPRPPVYSIRHEDDGVSTTRIRPPRSFTLGIDDDEDYRVAQVPAEFTVQQSEFKITTECTDEDSDADDDQQRLIPPHLRASRRRTPNRIGALPFESGVSSDDDGDAWGQSASDWPVVFDDLIRRPHREARRNATSGAGSGMTLEEAVEASQLATQEAVRSVGGELMKPLAHFSIQRDKNKCTISFDPPVSGRYILLKMWNPTHHDSTRNIDIQAVVVKGFAGPRYFPSVELA</sequence>
<proteinExistence type="predicted"/>
<feature type="region of interest" description="Disordered" evidence="1">
    <location>
        <begin position="178"/>
        <end position="230"/>
    </location>
</feature>
<accession>A0AAN7BYQ8</accession>
<keyword evidence="3" id="KW-1185">Reference proteome</keyword>
<evidence type="ECO:0000313" key="3">
    <source>
        <dbReference type="Proteomes" id="UP001301958"/>
    </source>
</evidence>
<name>A0AAN7BYQ8_9PEZI</name>
<evidence type="ECO:0000256" key="1">
    <source>
        <dbReference type="SAM" id="MobiDB-lite"/>
    </source>
</evidence>
<dbReference type="Proteomes" id="UP001301958">
    <property type="component" value="Unassembled WGS sequence"/>
</dbReference>
<feature type="compositionally biased region" description="Low complexity" evidence="1">
    <location>
        <begin position="91"/>
        <end position="109"/>
    </location>
</feature>
<comment type="caution">
    <text evidence="2">The sequence shown here is derived from an EMBL/GenBank/DDBJ whole genome shotgun (WGS) entry which is preliminary data.</text>
</comment>
<protein>
    <recommendedName>
        <fullName evidence="4">Eukaryotic translation initiation factor 6</fullName>
    </recommendedName>
</protein>
<dbReference type="EMBL" id="MU865289">
    <property type="protein sequence ID" value="KAK4232094.1"/>
    <property type="molecule type" value="Genomic_DNA"/>
</dbReference>
<dbReference type="AlphaFoldDB" id="A0AAN7BYQ8"/>
<reference evidence="2" key="1">
    <citation type="journal article" date="2023" name="Mol. Phylogenet. Evol.">
        <title>Genome-scale phylogeny and comparative genomics of the fungal order Sordariales.</title>
        <authorList>
            <person name="Hensen N."/>
            <person name="Bonometti L."/>
            <person name="Westerberg I."/>
            <person name="Brannstrom I.O."/>
            <person name="Guillou S."/>
            <person name="Cros-Aarteil S."/>
            <person name="Calhoun S."/>
            <person name="Haridas S."/>
            <person name="Kuo A."/>
            <person name="Mondo S."/>
            <person name="Pangilinan J."/>
            <person name="Riley R."/>
            <person name="LaButti K."/>
            <person name="Andreopoulos B."/>
            <person name="Lipzen A."/>
            <person name="Chen C."/>
            <person name="Yan M."/>
            <person name="Daum C."/>
            <person name="Ng V."/>
            <person name="Clum A."/>
            <person name="Steindorff A."/>
            <person name="Ohm R.A."/>
            <person name="Martin F."/>
            <person name="Silar P."/>
            <person name="Natvig D.O."/>
            <person name="Lalanne C."/>
            <person name="Gautier V."/>
            <person name="Ament-Velasquez S.L."/>
            <person name="Kruys A."/>
            <person name="Hutchinson M.I."/>
            <person name="Powell A.J."/>
            <person name="Barry K."/>
            <person name="Miller A.N."/>
            <person name="Grigoriev I.V."/>
            <person name="Debuchy R."/>
            <person name="Gladieux P."/>
            <person name="Hiltunen Thoren M."/>
            <person name="Johannesson H."/>
        </authorList>
    </citation>
    <scope>NUCLEOTIDE SEQUENCE</scope>
    <source>
        <strain evidence="2">CBS 990.96</strain>
    </source>
</reference>
<evidence type="ECO:0000313" key="2">
    <source>
        <dbReference type="EMBL" id="KAK4232094.1"/>
    </source>
</evidence>
<evidence type="ECO:0008006" key="4">
    <source>
        <dbReference type="Google" id="ProtNLM"/>
    </source>
</evidence>
<gene>
    <name evidence="2" type="ORF">QBC38DRAFT_464351</name>
</gene>
<organism evidence="2 3">
    <name type="scientific">Podospora fimiseda</name>
    <dbReference type="NCBI Taxonomy" id="252190"/>
    <lineage>
        <taxon>Eukaryota</taxon>
        <taxon>Fungi</taxon>
        <taxon>Dikarya</taxon>
        <taxon>Ascomycota</taxon>
        <taxon>Pezizomycotina</taxon>
        <taxon>Sordariomycetes</taxon>
        <taxon>Sordariomycetidae</taxon>
        <taxon>Sordariales</taxon>
        <taxon>Podosporaceae</taxon>
        <taxon>Podospora</taxon>
    </lineage>
</organism>
<reference evidence="2" key="2">
    <citation type="submission" date="2023-05" db="EMBL/GenBank/DDBJ databases">
        <authorList>
            <consortium name="Lawrence Berkeley National Laboratory"/>
            <person name="Steindorff A."/>
            <person name="Hensen N."/>
            <person name="Bonometti L."/>
            <person name="Westerberg I."/>
            <person name="Brannstrom I.O."/>
            <person name="Guillou S."/>
            <person name="Cros-Aarteil S."/>
            <person name="Calhoun S."/>
            <person name="Haridas S."/>
            <person name="Kuo A."/>
            <person name="Mondo S."/>
            <person name="Pangilinan J."/>
            <person name="Riley R."/>
            <person name="Labutti K."/>
            <person name="Andreopoulos B."/>
            <person name="Lipzen A."/>
            <person name="Chen C."/>
            <person name="Yanf M."/>
            <person name="Daum C."/>
            <person name="Ng V."/>
            <person name="Clum A."/>
            <person name="Ohm R."/>
            <person name="Martin F."/>
            <person name="Silar P."/>
            <person name="Natvig D."/>
            <person name="Lalanne C."/>
            <person name="Gautier V."/>
            <person name="Ament-Velasquez S.L."/>
            <person name="Kruys A."/>
            <person name="Hutchinson M.I."/>
            <person name="Powell A.J."/>
            <person name="Barry K."/>
            <person name="Miller A.N."/>
            <person name="Grigoriev I.V."/>
            <person name="Debuchy R."/>
            <person name="Gladieux P."/>
            <person name="Thoren M.H."/>
            <person name="Johannesson H."/>
        </authorList>
    </citation>
    <scope>NUCLEOTIDE SEQUENCE</scope>
    <source>
        <strain evidence="2">CBS 990.96</strain>
    </source>
</reference>
<feature type="region of interest" description="Disordered" evidence="1">
    <location>
        <begin position="73"/>
        <end position="165"/>
    </location>
</feature>